<dbReference type="AlphaFoldDB" id="A0A4Z2J834"/>
<protein>
    <submittedName>
        <fullName evidence="2">Uncharacterized protein</fullName>
    </submittedName>
</protein>
<evidence type="ECO:0000313" key="3">
    <source>
        <dbReference type="Proteomes" id="UP000314294"/>
    </source>
</evidence>
<dbReference type="EMBL" id="SRLO01000017">
    <property type="protein sequence ID" value="TNN86250.1"/>
    <property type="molecule type" value="Genomic_DNA"/>
</dbReference>
<evidence type="ECO:0000256" key="1">
    <source>
        <dbReference type="SAM" id="MobiDB-lite"/>
    </source>
</evidence>
<proteinExistence type="predicted"/>
<feature type="region of interest" description="Disordered" evidence="1">
    <location>
        <begin position="121"/>
        <end position="143"/>
    </location>
</feature>
<reference evidence="2 3" key="1">
    <citation type="submission" date="2019-03" db="EMBL/GenBank/DDBJ databases">
        <title>First draft genome of Liparis tanakae, snailfish: a comprehensive survey of snailfish specific genes.</title>
        <authorList>
            <person name="Kim W."/>
            <person name="Song I."/>
            <person name="Jeong J.-H."/>
            <person name="Kim D."/>
            <person name="Kim S."/>
            <person name="Ryu S."/>
            <person name="Song J.Y."/>
            <person name="Lee S.K."/>
        </authorList>
    </citation>
    <scope>NUCLEOTIDE SEQUENCE [LARGE SCALE GENOMIC DNA]</scope>
    <source>
        <tissue evidence="2">Muscle</tissue>
    </source>
</reference>
<comment type="caution">
    <text evidence="2">The sequence shown here is derived from an EMBL/GenBank/DDBJ whole genome shotgun (WGS) entry which is preliminary data.</text>
</comment>
<sequence length="143" mass="15393">MPRPPLVQWLNCFIPASLSLHHSELSTGARQLAGLASSTCGACALEWEAEWTRIALSLLPCALHPSAIRHARTGEIRGAVGEDRETDRLFNEGTIPFAFPGIPRFAFDIVTVEGEGCSSAGWEEISSGDTERRSQGISGDASR</sequence>
<gene>
    <name evidence="2" type="ORF">EYF80_003667</name>
</gene>
<keyword evidence="3" id="KW-1185">Reference proteome</keyword>
<organism evidence="2 3">
    <name type="scientific">Liparis tanakae</name>
    <name type="common">Tanaka's snailfish</name>
    <dbReference type="NCBI Taxonomy" id="230148"/>
    <lineage>
        <taxon>Eukaryota</taxon>
        <taxon>Metazoa</taxon>
        <taxon>Chordata</taxon>
        <taxon>Craniata</taxon>
        <taxon>Vertebrata</taxon>
        <taxon>Euteleostomi</taxon>
        <taxon>Actinopterygii</taxon>
        <taxon>Neopterygii</taxon>
        <taxon>Teleostei</taxon>
        <taxon>Neoteleostei</taxon>
        <taxon>Acanthomorphata</taxon>
        <taxon>Eupercaria</taxon>
        <taxon>Perciformes</taxon>
        <taxon>Cottioidei</taxon>
        <taxon>Cottales</taxon>
        <taxon>Liparidae</taxon>
        <taxon>Liparis</taxon>
    </lineage>
</organism>
<evidence type="ECO:0000313" key="2">
    <source>
        <dbReference type="EMBL" id="TNN86250.1"/>
    </source>
</evidence>
<name>A0A4Z2J834_9TELE</name>
<accession>A0A4Z2J834</accession>
<dbReference type="Proteomes" id="UP000314294">
    <property type="component" value="Unassembled WGS sequence"/>
</dbReference>